<gene>
    <name evidence="1" type="ORF">HAX54_011879</name>
</gene>
<proteinExistence type="predicted"/>
<organism evidence="1 2">
    <name type="scientific">Datura stramonium</name>
    <name type="common">Jimsonweed</name>
    <name type="synonym">Common thornapple</name>
    <dbReference type="NCBI Taxonomy" id="4076"/>
    <lineage>
        <taxon>Eukaryota</taxon>
        <taxon>Viridiplantae</taxon>
        <taxon>Streptophyta</taxon>
        <taxon>Embryophyta</taxon>
        <taxon>Tracheophyta</taxon>
        <taxon>Spermatophyta</taxon>
        <taxon>Magnoliopsida</taxon>
        <taxon>eudicotyledons</taxon>
        <taxon>Gunneridae</taxon>
        <taxon>Pentapetalae</taxon>
        <taxon>asterids</taxon>
        <taxon>lamiids</taxon>
        <taxon>Solanales</taxon>
        <taxon>Solanaceae</taxon>
        <taxon>Solanoideae</taxon>
        <taxon>Datureae</taxon>
        <taxon>Datura</taxon>
    </lineage>
</organism>
<reference evidence="1 2" key="1">
    <citation type="journal article" date="2021" name="BMC Genomics">
        <title>Datura genome reveals duplications of psychoactive alkaloid biosynthetic genes and high mutation rate following tissue culture.</title>
        <authorList>
            <person name="Rajewski A."/>
            <person name="Carter-House D."/>
            <person name="Stajich J."/>
            <person name="Litt A."/>
        </authorList>
    </citation>
    <scope>NUCLEOTIDE SEQUENCE [LARGE SCALE GENOMIC DNA]</scope>
    <source>
        <strain evidence="1">AR-01</strain>
    </source>
</reference>
<feature type="non-terminal residue" evidence="1">
    <location>
        <position position="69"/>
    </location>
</feature>
<dbReference type="EMBL" id="JACEIK010001682">
    <property type="protein sequence ID" value="MCD7471435.1"/>
    <property type="molecule type" value="Genomic_DNA"/>
</dbReference>
<evidence type="ECO:0000313" key="2">
    <source>
        <dbReference type="Proteomes" id="UP000823775"/>
    </source>
</evidence>
<evidence type="ECO:0000313" key="1">
    <source>
        <dbReference type="EMBL" id="MCD7471435.1"/>
    </source>
</evidence>
<dbReference type="Proteomes" id="UP000823775">
    <property type="component" value="Unassembled WGS sequence"/>
</dbReference>
<sequence>MTGSSVSAMVVVKDFERGEEHMVATPSFILSRPLPLNLGSALESSGVNKRLNHSAYTDSQLQGTVDTCR</sequence>
<comment type="caution">
    <text evidence="1">The sequence shown here is derived from an EMBL/GenBank/DDBJ whole genome shotgun (WGS) entry which is preliminary data.</text>
</comment>
<protein>
    <submittedName>
        <fullName evidence="1">Uncharacterized protein</fullName>
    </submittedName>
</protein>
<accession>A0ABS8TKK4</accession>
<name>A0ABS8TKK4_DATST</name>
<keyword evidence="2" id="KW-1185">Reference proteome</keyword>